<dbReference type="Gramene" id="KCW65978">
    <property type="protein sequence ID" value="KCW65978"/>
    <property type="gene ID" value="EUGRSUZ_G03276"/>
</dbReference>
<protein>
    <recommendedName>
        <fullName evidence="1">AB hydrolase-1 domain-containing protein</fullName>
    </recommendedName>
</protein>
<dbReference type="PANTHER" id="PTHR47280">
    <property type="entry name" value="PHEOPHYTINASE, CHLOROPLASTIC"/>
    <property type="match status" value="1"/>
</dbReference>
<sequence length="523" mass="57973">MEILSHNFAPCRHVADTRQNLNNKHLNSRQAKLLGGKRSRVLLVRIHKRVQCASLSAGGHLGLNHSGTNSIVKSFKAPQTSRSADSKVLSGSNSGYVIGGEEDASSISEEGESEAKVLIPALPDESNGERGALISSCFWEWKPKLTVHYEKAGCENVGSPPVLFLPGFGVGSFHYEKQLKDLGRDFRVWALDFLGQGRSLPFEDPAPQYNRENDLEGKETLWGFGEKTEPWASQLVYSIDLWRDQVQYFVEEVIGEPVYVVGNSLGGFVALYFAASNPHLVKGVTLLNATPFWGFLPNPVRSPRLARIFPWAGTFPLPSRVRKLTELVWQKISDPGSIAEVLKQVYADHSTDVDKVFSCILETAEHPAAAASFASIMFAPQGQLSFNEALSGCRKNNIPVCLMYGKEDPWVKPVWGLQVKRQVPEAPYYEISPAGHCPHDEVPEVVNYLLQGWIKNLESQGSVALPLLDDLETIQHTTPKDLEFVRGGEKRSVKVRFIESTSLPWNRISSFIGSHVGKLKLKS</sequence>
<dbReference type="InterPro" id="IPR000073">
    <property type="entry name" value="AB_hydrolase_1"/>
</dbReference>
<dbReference type="InParanoid" id="A0A059BIR3"/>
<dbReference type="KEGG" id="egr:104454579"/>
<dbReference type="Pfam" id="PF12697">
    <property type="entry name" value="Abhydrolase_6"/>
    <property type="match status" value="1"/>
</dbReference>
<organism evidence="2">
    <name type="scientific">Eucalyptus grandis</name>
    <name type="common">Flooded gum</name>
    <dbReference type="NCBI Taxonomy" id="71139"/>
    <lineage>
        <taxon>Eukaryota</taxon>
        <taxon>Viridiplantae</taxon>
        <taxon>Streptophyta</taxon>
        <taxon>Embryophyta</taxon>
        <taxon>Tracheophyta</taxon>
        <taxon>Spermatophyta</taxon>
        <taxon>Magnoliopsida</taxon>
        <taxon>eudicotyledons</taxon>
        <taxon>Gunneridae</taxon>
        <taxon>Pentapetalae</taxon>
        <taxon>rosids</taxon>
        <taxon>malvids</taxon>
        <taxon>Myrtales</taxon>
        <taxon>Myrtaceae</taxon>
        <taxon>Myrtoideae</taxon>
        <taxon>Eucalypteae</taxon>
        <taxon>Eucalyptus</taxon>
    </lineage>
</organism>
<proteinExistence type="predicted"/>
<name>A0A059BIR3_EUCGR</name>
<dbReference type="STRING" id="71139.A0A059BIR3"/>
<dbReference type="GO" id="GO:0015996">
    <property type="term" value="P:chlorophyll catabolic process"/>
    <property type="evidence" value="ECO:0000318"/>
    <property type="project" value="GO_Central"/>
</dbReference>
<dbReference type="FunFam" id="3.40.50.1820:FF:000136">
    <property type="entry name" value="Pheophytinase, chloroplastic"/>
    <property type="match status" value="1"/>
</dbReference>
<evidence type="ECO:0000259" key="1">
    <source>
        <dbReference type="Pfam" id="PF12697"/>
    </source>
</evidence>
<dbReference type="GO" id="GO:0009507">
    <property type="term" value="C:chloroplast"/>
    <property type="evidence" value="ECO:0000318"/>
    <property type="project" value="GO_Central"/>
</dbReference>
<dbReference type="PANTHER" id="PTHR47280:SF1">
    <property type="entry name" value="PHEOPHYTINASE, CHLOROPLASTIC"/>
    <property type="match status" value="1"/>
</dbReference>
<dbReference type="Gene3D" id="3.40.50.1820">
    <property type="entry name" value="alpha/beta hydrolase"/>
    <property type="match status" value="1"/>
</dbReference>
<dbReference type="FunCoup" id="A0A059BIR3">
    <property type="interactions" value="100"/>
</dbReference>
<dbReference type="InterPro" id="IPR044211">
    <property type="entry name" value="PPH_chloroplastic"/>
</dbReference>
<dbReference type="EMBL" id="KK198759">
    <property type="protein sequence ID" value="KCW65978.1"/>
    <property type="molecule type" value="Genomic_DNA"/>
</dbReference>
<dbReference type="OrthoDB" id="408373at2759"/>
<feature type="domain" description="AB hydrolase-1" evidence="1">
    <location>
        <begin position="162"/>
        <end position="446"/>
    </location>
</feature>
<reference evidence="2" key="1">
    <citation type="submission" date="2013-07" db="EMBL/GenBank/DDBJ databases">
        <title>The genome of Eucalyptus grandis.</title>
        <authorList>
            <person name="Schmutz J."/>
            <person name="Hayes R."/>
            <person name="Myburg A."/>
            <person name="Tuskan G."/>
            <person name="Grattapaglia D."/>
            <person name="Rokhsar D.S."/>
        </authorList>
    </citation>
    <scope>NUCLEOTIDE SEQUENCE</scope>
    <source>
        <tissue evidence="2">Leaf extractions</tissue>
    </source>
</reference>
<dbReference type="OMA" id="MTSQWER"/>
<dbReference type="AlphaFoldDB" id="A0A059BIR3"/>
<gene>
    <name evidence="2" type="ORF">EUGRSUZ_G03276</name>
</gene>
<dbReference type="InterPro" id="IPR029058">
    <property type="entry name" value="AB_hydrolase_fold"/>
</dbReference>
<dbReference type="SUPFAM" id="SSF53474">
    <property type="entry name" value="alpha/beta-Hydrolases"/>
    <property type="match status" value="1"/>
</dbReference>
<dbReference type="eggNOG" id="KOG1454">
    <property type="taxonomic scope" value="Eukaryota"/>
</dbReference>
<evidence type="ECO:0000313" key="2">
    <source>
        <dbReference type="EMBL" id="KCW65978.1"/>
    </source>
</evidence>
<accession>A0A059BIR3</accession>
<dbReference type="GO" id="GO:0080124">
    <property type="term" value="F:pheophytinase activity"/>
    <property type="evidence" value="ECO:0000318"/>
    <property type="project" value="GO_Central"/>
</dbReference>